<protein>
    <submittedName>
        <fullName evidence="2">Uncharacterized protein</fullName>
    </submittedName>
</protein>
<feature type="transmembrane region" description="Helical" evidence="1">
    <location>
        <begin position="54"/>
        <end position="76"/>
    </location>
</feature>
<comment type="caution">
    <text evidence="2">The sequence shown here is derived from an EMBL/GenBank/DDBJ whole genome shotgun (WGS) entry which is preliminary data.</text>
</comment>
<evidence type="ECO:0000256" key="1">
    <source>
        <dbReference type="SAM" id="Phobius"/>
    </source>
</evidence>
<keyword evidence="1" id="KW-0812">Transmembrane</keyword>
<keyword evidence="1" id="KW-0472">Membrane</keyword>
<gene>
    <name evidence="2" type="ORF">BJ993_000315</name>
</gene>
<dbReference type="Proteomes" id="UP000562045">
    <property type="component" value="Unassembled WGS sequence"/>
</dbReference>
<name>A0A7Y9ZE79_9ACTN</name>
<organism evidence="2 3">
    <name type="scientific">Nocardioides aromaticivorans</name>
    <dbReference type="NCBI Taxonomy" id="200618"/>
    <lineage>
        <taxon>Bacteria</taxon>
        <taxon>Bacillati</taxon>
        <taxon>Actinomycetota</taxon>
        <taxon>Actinomycetes</taxon>
        <taxon>Propionibacteriales</taxon>
        <taxon>Nocardioidaceae</taxon>
        <taxon>Nocardioides</taxon>
    </lineage>
</organism>
<evidence type="ECO:0000313" key="3">
    <source>
        <dbReference type="Proteomes" id="UP000562045"/>
    </source>
</evidence>
<reference evidence="2 3" key="1">
    <citation type="submission" date="2020-07" db="EMBL/GenBank/DDBJ databases">
        <title>Sequencing the genomes of 1000 actinobacteria strains.</title>
        <authorList>
            <person name="Klenk H.-P."/>
        </authorList>
    </citation>
    <scope>NUCLEOTIDE SEQUENCE [LARGE SCALE GENOMIC DNA]</scope>
    <source>
        <strain evidence="2 3">DSM 15131</strain>
    </source>
</reference>
<sequence length="312" mass="32696">MAHERDDIDGLDGPDDLALQRLLTDAVADVEPHDRLGEIRRRTAPAPRRTRQRWTLAVLGAGVATASVVGAVALAGNLGLPGGDDQSAAGSQPALVGTYFVGETTDGTWLYREFQVVDAGPATDRALAALRRLEVDAGPEDPDYTTLWPDGSFTSVAVVDDGIRVELGSRIRAVPAGLALQQAVQTVQGVLQQTTPVTFATPDGPLAGATSVRRDGSVVAPVNISDPVEGLETSGTLVVRGRASAARTGPKRVAWELRDATDEVVRAGDVDVTEAAWTMTLDLSDLAPGRYVIAAFGADVATATDTRTFVVH</sequence>
<dbReference type="AlphaFoldDB" id="A0A7Y9ZE79"/>
<proteinExistence type="predicted"/>
<dbReference type="RefSeq" id="WP_179647495.1">
    <property type="nucleotide sequence ID" value="NZ_JACBZM010000001.1"/>
</dbReference>
<dbReference type="EMBL" id="JACBZM010000001">
    <property type="protein sequence ID" value="NYI43235.1"/>
    <property type="molecule type" value="Genomic_DNA"/>
</dbReference>
<accession>A0A7Y9ZE79</accession>
<evidence type="ECO:0000313" key="2">
    <source>
        <dbReference type="EMBL" id="NYI43235.1"/>
    </source>
</evidence>
<keyword evidence="1" id="KW-1133">Transmembrane helix</keyword>